<comment type="caution">
    <text evidence="1">The sequence shown here is derived from an EMBL/GenBank/DDBJ whole genome shotgun (WGS) entry which is preliminary data.</text>
</comment>
<dbReference type="Proteomes" id="UP000274545">
    <property type="component" value="Unassembled WGS sequence"/>
</dbReference>
<proteinExistence type="predicted"/>
<evidence type="ECO:0000313" key="2">
    <source>
        <dbReference type="Proteomes" id="UP000274545"/>
    </source>
</evidence>
<sequence length="76" mass="9340">MIRDIKTWHLYFLHNGKIICIDRMHKNQMFFASNEQDYNHFISYNVYTEDNVANSQTKNDFILDFLHYLLKNCKYL</sequence>
<dbReference type="EMBL" id="RAHC01000007">
    <property type="protein sequence ID" value="RUP76540.1"/>
    <property type="molecule type" value="Genomic_DNA"/>
</dbReference>
<protein>
    <submittedName>
        <fullName evidence="1">Uncharacterized protein</fullName>
    </submittedName>
</protein>
<name>A0A3S0ZW20_9MOLU</name>
<dbReference type="RefSeq" id="WP_127093056.1">
    <property type="nucleotide sequence ID" value="NZ_RAHC01000007.1"/>
</dbReference>
<organism evidence="1 2">
    <name type="scientific">Spiroplasma poulsonii</name>
    <dbReference type="NCBI Taxonomy" id="2138"/>
    <lineage>
        <taxon>Bacteria</taxon>
        <taxon>Bacillati</taxon>
        <taxon>Mycoplasmatota</taxon>
        <taxon>Mollicutes</taxon>
        <taxon>Entomoplasmatales</taxon>
        <taxon>Spiroplasmataceae</taxon>
        <taxon>Spiroplasma</taxon>
    </lineage>
</organism>
<gene>
    <name evidence="1" type="ORF">D6D54_05750</name>
</gene>
<dbReference type="AlphaFoldDB" id="A0A3S0ZW20"/>
<evidence type="ECO:0000313" key="1">
    <source>
        <dbReference type="EMBL" id="RUP76540.1"/>
    </source>
</evidence>
<accession>A0A3S0ZW20</accession>
<reference evidence="1 2" key="1">
    <citation type="journal article" date="2019" name="Genome Biol. Evol.">
        <title>Toxin and genome evolution in a Drosophila defensive symbiosis.</title>
        <authorList>
            <person name="Ballinger M.J."/>
            <person name="Gawryluk R.M."/>
            <person name="Perlman S.J."/>
        </authorList>
    </citation>
    <scope>NUCLEOTIDE SEQUENCE [LARGE SCALE GENOMIC DNA]</scope>
    <source>
        <strain evidence="2">sNeo</strain>
    </source>
</reference>